<sequence>MNYRRFALLTAFLVGIMGCSLTKATAEAHPLGELEDVAASMQIDRRATKIAGNTGVTVIGYNSTTTSVKTGRAKMVFAHFMVGNAYDFNSTDQWVKEMELAQSAGIDGFALNIGLDEWVPDRVASAYEAASTLSDTFYLFFSFDMSIFTSSDVQTMIDYVTKYHGHTNQFVYHDGDFVSTFSGETTFGSPPGTAWDTAFIQPLASSGITIHFVPSWSSLDPSTAYDTNTAVSGLFSWAAWPTSDNPNVTTEYDTYYSSAASRLNKTYMAPVSPWFCTHFSYKNWIYASEDLMHTRWQQVIDLDPELVEIITWNDWGESSYLAPYRGLGAPTGSEAWVEGFSHDAWLDLTAYYIAEYKTGRKTSVLQEKIWYWYRPHSKSAVATADPYGLPEWADVAKDVVTVVVALAAPATLYVTSGSNTVAQECTESGMHAFQFGPFVEGEQRFLLVRDGQVVLNGTGTVDIEGLSVKEYNFNAATGIIKYNDGSS</sequence>
<keyword evidence="1" id="KW-0732">Signal</keyword>
<evidence type="ECO:0000256" key="1">
    <source>
        <dbReference type="SAM" id="SignalP"/>
    </source>
</evidence>
<organism evidence="2 3">
    <name type="scientific">Saitoella complicata (strain BCRC 22490 / CBS 7301 / JCM 7358 / NBRC 10748 / NRRL Y-17804)</name>
    <dbReference type="NCBI Taxonomy" id="698492"/>
    <lineage>
        <taxon>Eukaryota</taxon>
        <taxon>Fungi</taxon>
        <taxon>Dikarya</taxon>
        <taxon>Ascomycota</taxon>
        <taxon>Taphrinomycotina</taxon>
        <taxon>Taphrinomycotina incertae sedis</taxon>
        <taxon>Saitoella</taxon>
    </lineage>
</organism>
<dbReference type="PROSITE" id="PS51257">
    <property type="entry name" value="PROKAR_LIPOPROTEIN"/>
    <property type="match status" value="1"/>
</dbReference>
<protein>
    <recommendedName>
        <fullName evidence="4">Glycoside hydrolase family 71 protein</fullName>
    </recommendedName>
</protein>
<dbReference type="CDD" id="cd11577">
    <property type="entry name" value="GH71"/>
    <property type="match status" value="1"/>
</dbReference>
<dbReference type="Gene3D" id="3.20.20.80">
    <property type="entry name" value="Glycosidases"/>
    <property type="match status" value="1"/>
</dbReference>
<feature type="chain" id="PRO_5002430389" description="Glycoside hydrolase family 71 protein" evidence="1">
    <location>
        <begin position="27"/>
        <end position="487"/>
    </location>
</feature>
<evidence type="ECO:0008006" key="4">
    <source>
        <dbReference type="Google" id="ProtNLM"/>
    </source>
</evidence>
<evidence type="ECO:0000313" key="2">
    <source>
        <dbReference type="EMBL" id="GAO46524.1"/>
    </source>
</evidence>
<dbReference type="InterPro" id="IPR005197">
    <property type="entry name" value="Glyco_hydro_71"/>
</dbReference>
<proteinExistence type="predicted"/>
<dbReference type="AlphaFoldDB" id="A0A0E9N9M2"/>
<reference evidence="2 3" key="1">
    <citation type="journal article" date="2011" name="J. Gen. Appl. Microbiol.">
        <title>Draft genome sequencing of the enigmatic yeast Saitoella complicata.</title>
        <authorList>
            <person name="Nishida H."/>
            <person name="Hamamoto M."/>
            <person name="Sugiyama J."/>
        </authorList>
    </citation>
    <scope>NUCLEOTIDE SEQUENCE [LARGE SCALE GENOMIC DNA]</scope>
    <source>
        <strain evidence="2 3">NRRL Y-17804</strain>
    </source>
</reference>
<dbReference type="Proteomes" id="UP000033140">
    <property type="component" value="Unassembled WGS sequence"/>
</dbReference>
<dbReference type="OMA" id="ITAYMQQ"/>
<dbReference type="GO" id="GO:0051118">
    <property type="term" value="F:glucan endo-1,3-alpha-glucosidase activity"/>
    <property type="evidence" value="ECO:0007669"/>
    <property type="project" value="InterPro"/>
</dbReference>
<name>A0A0E9N9M2_SAICN</name>
<feature type="signal peptide" evidence="1">
    <location>
        <begin position="1"/>
        <end position="26"/>
    </location>
</feature>
<comment type="caution">
    <text evidence="2">The sequence shown here is derived from an EMBL/GenBank/DDBJ whole genome shotgun (WGS) entry which is preliminary data.</text>
</comment>
<gene>
    <name evidence="2" type="ORF">G7K_0754-t1</name>
</gene>
<reference evidence="2 3" key="2">
    <citation type="journal article" date="2014" name="J. Gen. Appl. Microbiol.">
        <title>The early diverging ascomycetous budding yeast Saitoella complicata has three histone deacetylases belonging to the Clr6, Hos2, and Rpd3 lineages.</title>
        <authorList>
            <person name="Nishida H."/>
            <person name="Matsumoto T."/>
            <person name="Kondo S."/>
            <person name="Hamamoto M."/>
            <person name="Yoshikawa H."/>
        </authorList>
    </citation>
    <scope>NUCLEOTIDE SEQUENCE [LARGE SCALE GENOMIC DNA]</scope>
    <source>
        <strain evidence="2 3">NRRL Y-17804</strain>
    </source>
</reference>
<keyword evidence="3" id="KW-1185">Reference proteome</keyword>
<dbReference type="EMBL" id="BACD03000004">
    <property type="protein sequence ID" value="GAO46524.1"/>
    <property type="molecule type" value="Genomic_DNA"/>
</dbReference>
<reference evidence="2 3" key="3">
    <citation type="journal article" date="2015" name="Genome Announc.">
        <title>Draft Genome Sequence of the Archiascomycetous Yeast Saitoella complicata.</title>
        <authorList>
            <person name="Yamauchi K."/>
            <person name="Kondo S."/>
            <person name="Hamamoto M."/>
            <person name="Takahashi Y."/>
            <person name="Ogura Y."/>
            <person name="Hayashi T."/>
            <person name="Nishida H."/>
        </authorList>
    </citation>
    <scope>NUCLEOTIDE SEQUENCE [LARGE SCALE GENOMIC DNA]</scope>
    <source>
        <strain evidence="2 3">NRRL Y-17804</strain>
    </source>
</reference>
<dbReference type="STRING" id="698492.A0A0E9N9M2"/>
<dbReference type="Pfam" id="PF03659">
    <property type="entry name" value="Glyco_hydro_71"/>
    <property type="match status" value="1"/>
</dbReference>
<evidence type="ECO:0000313" key="3">
    <source>
        <dbReference type="Proteomes" id="UP000033140"/>
    </source>
</evidence>
<accession>A0A0E9N9M2</accession>